<feature type="transmembrane region" description="Helical" evidence="9">
    <location>
        <begin position="167"/>
        <end position="189"/>
    </location>
</feature>
<keyword evidence="4 9" id="KW-0812">Transmembrane</keyword>
<feature type="transmembrane region" description="Helical" evidence="9">
    <location>
        <begin position="394"/>
        <end position="417"/>
    </location>
</feature>
<evidence type="ECO:0000256" key="1">
    <source>
        <dbReference type="ARBA" id="ARBA00004141"/>
    </source>
</evidence>
<dbReference type="PANTHER" id="PTHR10283:SF82">
    <property type="entry name" value="SOLUTE CARRIER FAMILY 13 MEMBER 2"/>
    <property type="match status" value="1"/>
</dbReference>
<organism evidence="10 11">
    <name type="scientific">Edaphobacillus lindanitolerans</name>
    <dbReference type="NCBI Taxonomy" id="550447"/>
    <lineage>
        <taxon>Bacteria</taxon>
        <taxon>Bacillati</taxon>
        <taxon>Bacillota</taxon>
        <taxon>Bacilli</taxon>
        <taxon>Bacillales</taxon>
        <taxon>Bacillaceae</taxon>
        <taxon>Edaphobacillus</taxon>
    </lineage>
</organism>
<evidence type="ECO:0000313" key="11">
    <source>
        <dbReference type="Proteomes" id="UP000187550"/>
    </source>
</evidence>
<dbReference type="AlphaFoldDB" id="A0A1U7PMU0"/>
<sequence>MKKVLFLISLVMYFIFVPGYTPFPVEVRALAVLAIIQILWIGRVFPLAQGALLLMVILSFHFFTYEETLTYFASPIVWLLFSTFFISHAFIETGLAARISLKVLQLSGGESRLLILISYVLTILLSLVLPSNVGKGSLVASVFDGILKNMRPIADIKNVGRSMFIGLTYIVPISGALVATGASSTIYVFGILGEQGEQLTYLSWLIAFAPPVFLFAFFLWLLSITVFPPEKINRKSLVDVLRQKEKELGKLNVSEKKVLVIISVTLILWTTQPLHGISIPLIGLFGASLTMLPGIGVWTWEQGRQSVDWDMMLFFAATIMVSGMLIHTGTIRLVSNVLVNLLGGHSMILIILGMLTLTMCLRLIFVNILGLLTIVLPLSMAVGESLSSHAAENLAMAVFLAGVPGFLFITQSPVHLIAHSYQYFSEKDLVKLGIPATAIWGVMIVATAFLWW</sequence>
<proteinExistence type="inferred from homology"/>
<feature type="transmembrane region" description="Helical" evidence="9">
    <location>
        <begin position="69"/>
        <end position="91"/>
    </location>
</feature>
<keyword evidence="6 9" id="KW-1133">Transmembrane helix</keyword>
<feature type="transmembrane region" description="Helical" evidence="9">
    <location>
        <begin position="337"/>
        <end position="357"/>
    </location>
</feature>
<evidence type="ECO:0000256" key="7">
    <source>
        <dbReference type="ARBA" id="ARBA00023136"/>
    </source>
</evidence>
<feature type="transmembrane region" description="Helical" evidence="9">
    <location>
        <begin position="429"/>
        <end position="451"/>
    </location>
</feature>
<evidence type="ECO:0000256" key="6">
    <source>
        <dbReference type="ARBA" id="ARBA00022989"/>
    </source>
</evidence>
<gene>
    <name evidence="10" type="ORF">SAMN05428946_0867</name>
</gene>
<evidence type="ECO:0000256" key="4">
    <source>
        <dbReference type="ARBA" id="ARBA00022692"/>
    </source>
</evidence>
<dbReference type="Proteomes" id="UP000187550">
    <property type="component" value="Unassembled WGS sequence"/>
</dbReference>
<feature type="transmembrane region" description="Helical" evidence="9">
    <location>
        <begin position="364"/>
        <end position="382"/>
    </location>
</feature>
<dbReference type="PANTHER" id="PTHR10283">
    <property type="entry name" value="SOLUTE CARRIER FAMILY 13 MEMBER"/>
    <property type="match status" value="1"/>
</dbReference>
<evidence type="ECO:0000256" key="3">
    <source>
        <dbReference type="ARBA" id="ARBA00020150"/>
    </source>
</evidence>
<keyword evidence="7 9" id="KW-0472">Membrane</keyword>
<feature type="transmembrane region" description="Helical" evidence="9">
    <location>
        <begin position="111"/>
        <end position="129"/>
    </location>
</feature>
<dbReference type="GO" id="GO:0015293">
    <property type="term" value="F:symporter activity"/>
    <property type="evidence" value="ECO:0007669"/>
    <property type="project" value="UniProtKB-KW"/>
</dbReference>
<comment type="subcellular location">
    <subcellularLocation>
        <location evidence="1">Membrane</location>
        <topology evidence="1">Multi-pass membrane protein</topology>
    </subcellularLocation>
</comment>
<keyword evidence="5" id="KW-0813">Transport</keyword>
<evidence type="ECO:0000313" key="10">
    <source>
        <dbReference type="EMBL" id="SIT72482.1"/>
    </source>
</evidence>
<evidence type="ECO:0000256" key="2">
    <source>
        <dbReference type="ARBA" id="ARBA00006772"/>
    </source>
</evidence>
<protein>
    <recommendedName>
        <fullName evidence="3">Sodium-dependent dicarboxylate transporter SdcS</fullName>
    </recommendedName>
    <alternativeName>
        <fullName evidence="8">Na(+)/dicarboxylate symporter</fullName>
    </alternativeName>
</protein>
<dbReference type="InterPro" id="IPR001898">
    <property type="entry name" value="SLC13A/DASS"/>
</dbReference>
<feature type="transmembrane region" description="Helical" evidence="9">
    <location>
        <begin position="29"/>
        <end position="57"/>
    </location>
</feature>
<keyword evidence="11" id="KW-1185">Reference proteome</keyword>
<keyword evidence="5" id="KW-0769">Symport</keyword>
<feature type="transmembrane region" description="Helical" evidence="9">
    <location>
        <begin position="312"/>
        <end position="331"/>
    </location>
</feature>
<dbReference type="RefSeq" id="WP_200805788.1">
    <property type="nucleotide sequence ID" value="NZ_FTPL01000001.1"/>
</dbReference>
<name>A0A1U7PMU0_9BACI</name>
<feature type="transmembrane region" description="Helical" evidence="9">
    <location>
        <begin position="201"/>
        <end position="227"/>
    </location>
</feature>
<dbReference type="GO" id="GO:1905039">
    <property type="term" value="P:carboxylic acid transmembrane transport"/>
    <property type="evidence" value="ECO:0007669"/>
    <property type="project" value="UniProtKB-ARBA"/>
</dbReference>
<comment type="similarity">
    <text evidence="2">Belongs to the SLC13A/DASS transporter (TC 2.A.47) family. NADC subfamily.</text>
</comment>
<feature type="transmembrane region" description="Helical" evidence="9">
    <location>
        <begin position="281"/>
        <end position="300"/>
    </location>
</feature>
<dbReference type="GO" id="GO:0008514">
    <property type="term" value="F:organic anion transmembrane transporter activity"/>
    <property type="evidence" value="ECO:0007669"/>
    <property type="project" value="UniProtKB-ARBA"/>
</dbReference>
<evidence type="ECO:0000256" key="9">
    <source>
        <dbReference type="SAM" id="Phobius"/>
    </source>
</evidence>
<dbReference type="STRING" id="550447.SAMN05428946_0867"/>
<evidence type="ECO:0000256" key="5">
    <source>
        <dbReference type="ARBA" id="ARBA00022847"/>
    </source>
</evidence>
<reference evidence="11" key="1">
    <citation type="submission" date="2017-01" db="EMBL/GenBank/DDBJ databases">
        <authorList>
            <person name="Varghese N."/>
            <person name="Submissions S."/>
        </authorList>
    </citation>
    <scope>NUCLEOTIDE SEQUENCE [LARGE SCALE GENOMIC DNA]</scope>
    <source>
        <strain evidence="11">MNA4</strain>
    </source>
</reference>
<dbReference type="GO" id="GO:0005886">
    <property type="term" value="C:plasma membrane"/>
    <property type="evidence" value="ECO:0007669"/>
    <property type="project" value="TreeGrafter"/>
</dbReference>
<dbReference type="Pfam" id="PF00939">
    <property type="entry name" value="Na_sulph_symp"/>
    <property type="match status" value="1"/>
</dbReference>
<accession>A0A1U7PMU0</accession>
<evidence type="ECO:0000256" key="8">
    <source>
        <dbReference type="ARBA" id="ARBA00031174"/>
    </source>
</evidence>
<dbReference type="EMBL" id="FTPL01000001">
    <property type="protein sequence ID" value="SIT72482.1"/>
    <property type="molecule type" value="Genomic_DNA"/>
</dbReference>